<dbReference type="OrthoDB" id="6110546at2759"/>
<feature type="non-terminal residue" evidence="2">
    <location>
        <position position="1"/>
    </location>
</feature>
<dbReference type="EMBL" id="CACRXK020010240">
    <property type="protein sequence ID" value="CAB4018968.1"/>
    <property type="molecule type" value="Genomic_DNA"/>
</dbReference>
<dbReference type="Proteomes" id="UP001152795">
    <property type="component" value="Unassembled WGS sequence"/>
</dbReference>
<name>A0A6S7KEQ5_PARCT</name>
<proteinExistence type="predicted"/>
<dbReference type="InterPro" id="IPR050951">
    <property type="entry name" value="Retrovirus_Pol_polyprotein"/>
</dbReference>
<evidence type="ECO:0000259" key="1">
    <source>
        <dbReference type="Pfam" id="PF17921"/>
    </source>
</evidence>
<dbReference type="PANTHER" id="PTHR37984:SF15">
    <property type="entry name" value="INTEGRASE CATALYTIC DOMAIN-CONTAINING PROTEIN"/>
    <property type="match status" value="1"/>
</dbReference>
<dbReference type="AlphaFoldDB" id="A0A6S7KEQ5"/>
<dbReference type="Gene3D" id="1.10.340.70">
    <property type="match status" value="1"/>
</dbReference>
<dbReference type="PANTHER" id="PTHR37984">
    <property type="entry name" value="PROTEIN CBG26694"/>
    <property type="match status" value="1"/>
</dbReference>
<dbReference type="Pfam" id="PF17921">
    <property type="entry name" value="Integrase_H2C2"/>
    <property type="match status" value="1"/>
</dbReference>
<keyword evidence="3" id="KW-1185">Reference proteome</keyword>
<sequence>PDISILFQKAVDESELSKYPVCYFFQKDILMRKWRPPDVSADDEWAVKFQIVIPKAYRYEVLSLAHETLLARHLSTRKTLRKISEHFYWPSLRKDVAEFCQSCHMCQMVGKPNQTIPKAPLCPIPAFEEPFT</sequence>
<accession>A0A6S7KEQ5</accession>
<organism evidence="2 3">
    <name type="scientific">Paramuricea clavata</name>
    <name type="common">Red gorgonian</name>
    <name type="synonym">Violescent sea-whip</name>
    <dbReference type="NCBI Taxonomy" id="317549"/>
    <lineage>
        <taxon>Eukaryota</taxon>
        <taxon>Metazoa</taxon>
        <taxon>Cnidaria</taxon>
        <taxon>Anthozoa</taxon>
        <taxon>Octocorallia</taxon>
        <taxon>Malacalcyonacea</taxon>
        <taxon>Plexauridae</taxon>
        <taxon>Paramuricea</taxon>
    </lineage>
</organism>
<dbReference type="FunFam" id="1.10.340.70:FF:000001">
    <property type="entry name" value="Retrovirus-related Pol polyprotein from transposon gypsy-like Protein"/>
    <property type="match status" value="1"/>
</dbReference>
<protein>
    <recommendedName>
        <fullName evidence="1">Integrase zinc-binding domain-containing protein</fullName>
    </recommendedName>
</protein>
<dbReference type="InterPro" id="IPR041588">
    <property type="entry name" value="Integrase_H2C2"/>
</dbReference>
<feature type="domain" description="Integrase zinc-binding" evidence="1">
    <location>
        <begin position="53"/>
        <end position="110"/>
    </location>
</feature>
<comment type="caution">
    <text evidence="2">The sequence shown here is derived from an EMBL/GenBank/DDBJ whole genome shotgun (WGS) entry which is preliminary data.</text>
</comment>
<evidence type="ECO:0000313" key="3">
    <source>
        <dbReference type="Proteomes" id="UP001152795"/>
    </source>
</evidence>
<evidence type="ECO:0000313" key="2">
    <source>
        <dbReference type="EMBL" id="CAB4018968.1"/>
    </source>
</evidence>
<reference evidence="2" key="1">
    <citation type="submission" date="2020-04" db="EMBL/GenBank/DDBJ databases">
        <authorList>
            <person name="Alioto T."/>
            <person name="Alioto T."/>
            <person name="Gomez Garrido J."/>
        </authorList>
    </citation>
    <scope>NUCLEOTIDE SEQUENCE</scope>
    <source>
        <strain evidence="2">A484AB</strain>
    </source>
</reference>
<gene>
    <name evidence="2" type="ORF">PACLA_8A083470</name>
</gene>